<keyword evidence="1" id="KW-0378">Hydrolase</keyword>
<dbReference type="SMART" id="SM00646">
    <property type="entry name" value="Ami_3"/>
    <property type="match status" value="1"/>
</dbReference>
<evidence type="ECO:0000259" key="4">
    <source>
        <dbReference type="SMART" id="SM00646"/>
    </source>
</evidence>
<organism evidence="5 6">
    <name type="scientific">Selenomonas sputigena</name>
    <dbReference type="NCBI Taxonomy" id="69823"/>
    <lineage>
        <taxon>Bacteria</taxon>
        <taxon>Bacillati</taxon>
        <taxon>Bacillota</taxon>
        <taxon>Negativicutes</taxon>
        <taxon>Selenomonadales</taxon>
        <taxon>Selenomonadaceae</taxon>
        <taxon>Selenomonas</taxon>
    </lineage>
</organism>
<evidence type="ECO:0000256" key="3">
    <source>
        <dbReference type="SAM" id="SignalP"/>
    </source>
</evidence>
<feature type="compositionally biased region" description="Basic and acidic residues" evidence="2">
    <location>
        <begin position="186"/>
        <end position="196"/>
    </location>
</feature>
<reference evidence="5 6" key="1">
    <citation type="submission" date="2023-04" db="EMBL/GenBank/DDBJ databases">
        <title>Genome Sequence of Selenomonas sputigena ATCC 33150.</title>
        <authorList>
            <person name="Miller D.P."/>
            <person name="Anvari S."/>
            <person name="Polson S.W."/>
            <person name="Macdonald M."/>
            <person name="Mcdowell J.V."/>
        </authorList>
    </citation>
    <scope>NUCLEOTIDE SEQUENCE [LARGE SCALE GENOMIC DNA]</scope>
    <source>
        <strain evidence="5 6">ATCC 33150</strain>
    </source>
</reference>
<dbReference type="Gene3D" id="2.60.40.3500">
    <property type="match status" value="1"/>
</dbReference>
<dbReference type="InterPro" id="IPR002508">
    <property type="entry name" value="MurNAc-LAA_cat"/>
</dbReference>
<evidence type="ECO:0000256" key="1">
    <source>
        <dbReference type="ARBA" id="ARBA00022801"/>
    </source>
</evidence>
<sequence>MNMSLRWLFFAFLTLGIFCQGLLASSAAEAAGLAQVKGVRVHADGGKVRIVVDADGEVDYRTMTLANPGRIVVDLSGARLAASVPKSQDIGSPFAKKVRIAQNDATTVRVVVESEMYTNRNNYDVFSLEGGPVPYRVVLDFGNLSGGTGTRGSNIDFGKGGAKKPPKNTGGTAERQGNPKPGNETAKPETDTDKPTKRPVPHSTTPGIAGKLIVIDPGHGGSDTGAIGPTGVTEKSIALRIAKRLTALLEAQGGKVILTRTADTEVSPKGAAASDVEELQARCDIANRNAADIFISIHLDAFSSPDARGTTGYYYVGGSADSKRLADCVKRHVIQHIGTFDRGTKGENFYVCRHTDMPAMLLETAFISNPQEEQMMNSAHGVEQAANGIAEGLAEYFG</sequence>
<dbReference type="PANTHER" id="PTHR30404">
    <property type="entry name" value="N-ACETYLMURAMOYL-L-ALANINE AMIDASE"/>
    <property type="match status" value="1"/>
</dbReference>
<feature type="region of interest" description="Disordered" evidence="2">
    <location>
        <begin position="149"/>
        <end position="210"/>
    </location>
</feature>
<protein>
    <submittedName>
        <fullName evidence="5">N-acetylmuramoyl-L-alanine amidase</fullName>
    </submittedName>
</protein>
<evidence type="ECO:0000313" key="6">
    <source>
        <dbReference type="Proteomes" id="UP001559623"/>
    </source>
</evidence>
<gene>
    <name evidence="5" type="ORF">QCO44_03165</name>
</gene>
<dbReference type="SUPFAM" id="SSF53187">
    <property type="entry name" value="Zn-dependent exopeptidases"/>
    <property type="match status" value="1"/>
</dbReference>
<dbReference type="InterPro" id="IPR021731">
    <property type="entry name" value="AMIN_dom"/>
</dbReference>
<feature type="domain" description="MurNAc-LAA" evidence="4">
    <location>
        <begin position="283"/>
        <end position="394"/>
    </location>
</feature>
<dbReference type="RefSeq" id="WP_368846374.1">
    <property type="nucleotide sequence ID" value="NZ_CP194411.1"/>
</dbReference>
<dbReference type="Pfam" id="PF11741">
    <property type="entry name" value="AMIN"/>
    <property type="match status" value="1"/>
</dbReference>
<dbReference type="Pfam" id="PF01520">
    <property type="entry name" value="Amidase_3"/>
    <property type="match status" value="1"/>
</dbReference>
<dbReference type="EMBL" id="JARVLH010000002">
    <property type="protein sequence ID" value="MEX5284641.1"/>
    <property type="molecule type" value="Genomic_DNA"/>
</dbReference>
<proteinExistence type="predicted"/>
<feature type="chain" id="PRO_5046987132" evidence="3">
    <location>
        <begin position="31"/>
        <end position="398"/>
    </location>
</feature>
<evidence type="ECO:0000256" key="2">
    <source>
        <dbReference type="SAM" id="MobiDB-lite"/>
    </source>
</evidence>
<accession>A0ABV3X364</accession>
<keyword evidence="6" id="KW-1185">Reference proteome</keyword>
<evidence type="ECO:0000313" key="5">
    <source>
        <dbReference type="EMBL" id="MEX5284641.1"/>
    </source>
</evidence>
<name>A0ABV3X364_9FIRM</name>
<dbReference type="PANTHER" id="PTHR30404:SF0">
    <property type="entry name" value="N-ACETYLMURAMOYL-L-ALANINE AMIDASE AMIC"/>
    <property type="match status" value="1"/>
</dbReference>
<dbReference type="Proteomes" id="UP001559623">
    <property type="component" value="Unassembled WGS sequence"/>
</dbReference>
<dbReference type="CDD" id="cd02696">
    <property type="entry name" value="MurNAc-LAA"/>
    <property type="match status" value="1"/>
</dbReference>
<dbReference type="InterPro" id="IPR050695">
    <property type="entry name" value="N-acetylmuramoyl_amidase_3"/>
</dbReference>
<comment type="caution">
    <text evidence="5">The sequence shown here is derived from an EMBL/GenBank/DDBJ whole genome shotgun (WGS) entry which is preliminary data.</text>
</comment>
<dbReference type="Gene3D" id="3.40.630.40">
    <property type="entry name" value="Zn-dependent exopeptidases"/>
    <property type="match status" value="1"/>
</dbReference>
<feature type="signal peptide" evidence="3">
    <location>
        <begin position="1"/>
        <end position="30"/>
    </location>
</feature>
<keyword evidence="3" id="KW-0732">Signal</keyword>